<dbReference type="Pfam" id="PF02770">
    <property type="entry name" value="Acyl-CoA_dh_M"/>
    <property type="match status" value="1"/>
</dbReference>
<feature type="domain" description="Acyl-CoA dehydrogenase/oxidase N-terminal" evidence="14">
    <location>
        <begin position="12"/>
        <end position="123"/>
    </location>
</feature>
<keyword evidence="9 11" id="KW-0560">Oxidoreductase</keyword>
<dbReference type="InterPro" id="IPR034183">
    <property type="entry name" value="IVD"/>
</dbReference>
<dbReference type="SUPFAM" id="SSF56645">
    <property type="entry name" value="Acyl-CoA dehydrogenase NM domain-like"/>
    <property type="match status" value="1"/>
</dbReference>
<accession>A0ABV2J3L6</accession>
<comment type="similarity">
    <text evidence="3 11">Belongs to the acyl-CoA dehydrogenase family.</text>
</comment>
<dbReference type="CDD" id="cd01156">
    <property type="entry name" value="IVD"/>
    <property type="match status" value="1"/>
</dbReference>
<dbReference type="InterPro" id="IPR037069">
    <property type="entry name" value="AcylCoA_DH/ox_N_sf"/>
</dbReference>
<dbReference type="Pfam" id="PF00441">
    <property type="entry name" value="Acyl-CoA_dh_1"/>
    <property type="match status" value="1"/>
</dbReference>
<proteinExistence type="inferred from homology"/>
<dbReference type="InterPro" id="IPR013786">
    <property type="entry name" value="AcylCoA_DH/ox_N"/>
</dbReference>
<dbReference type="EMBL" id="JBEPMB010000007">
    <property type="protein sequence ID" value="MET3615358.1"/>
    <property type="molecule type" value="Genomic_DNA"/>
</dbReference>
<evidence type="ECO:0000256" key="9">
    <source>
        <dbReference type="ARBA" id="ARBA00023002"/>
    </source>
</evidence>
<evidence type="ECO:0000313" key="15">
    <source>
        <dbReference type="EMBL" id="MET3615358.1"/>
    </source>
</evidence>
<dbReference type="InterPro" id="IPR006091">
    <property type="entry name" value="Acyl-CoA_Oxase/DH_mid-dom"/>
</dbReference>
<dbReference type="PANTHER" id="PTHR43884:SF12">
    <property type="entry name" value="ISOVALERYL-COA DEHYDROGENASE, MITOCHONDRIAL-RELATED"/>
    <property type="match status" value="1"/>
</dbReference>
<evidence type="ECO:0000313" key="16">
    <source>
        <dbReference type="Proteomes" id="UP001549047"/>
    </source>
</evidence>
<dbReference type="InterPro" id="IPR046373">
    <property type="entry name" value="Acyl-CoA_Oxase/DH_mid-dom_sf"/>
</dbReference>
<evidence type="ECO:0000256" key="2">
    <source>
        <dbReference type="ARBA" id="ARBA00004898"/>
    </source>
</evidence>
<keyword evidence="7 11" id="KW-0274">FAD</keyword>
<keyword evidence="16" id="KW-1185">Reference proteome</keyword>
<evidence type="ECO:0000259" key="14">
    <source>
        <dbReference type="Pfam" id="PF02771"/>
    </source>
</evidence>
<gene>
    <name evidence="15" type="ORF">ABID16_003702</name>
</gene>
<dbReference type="EC" id="1.3.8.4" evidence="4"/>
<reference evidence="15 16" key="1">
    <citation type="submission" date="2024-06" db="EMBL/GenBank/DDBJ databases">
        <title>Genomic Encyclopedia of Type Strains, Phase IV (KMG-IV): sequencing the most valuable type-strain genomes for metagenomic binning, comparative biology and taxonomic classification.</title>
        <authorList>
            <person name="Goeker M."/>
        </authorList>
    </citation>
    <scope>NUCLEOTIDE SEQUENCE [LARGE SCALE GENOMIC DNA]</scope>
    <source>
        <strain evidence="15 16">DSM 29780</strain>
    </source>
</reference>
<dbReference type="PIRSF" id="PIRSF016578">
    <property type="entry name" value="HsaA"/>
    <property type="match status" value="1"/>
</dbReference>
<dbReference type="Gene3D" id="1.20.140.10">
    <property type="entry name" value="Butyryl-CoA Dehydrogenase, subunit A, domain 3"/>
    <property type="match status" value="1"/>
</dbReference>
<comment type="catalytic activity">
    <reaction evidence="10">
        <text>3-methylbutanoyl-CoA + oxidized [electron-transfer flavoprotein] + H(+) = 3-methylbut-2-enoyl-CoA + reduced [electron-transfer flavoprotein]</text>
        <dbReference type="Rhea" id="RHEA:12276"/>
        <dbReference type="Rhea" id="RHEA-COMP:10685"/>
        <dbReference type="Rhea" id="RHEA-COMP:10686"/>
        <dbReference type="ChEBI" id="CHEBI:15378"/>
        <dbReference type="ChEBI" id="CHEBI:57344"/>
        <dbReference type="ChEBI" id="CHEBI:57345"/>
        <dbReference type="ChEBI" id="CHEBI:57692"/>
        <dbReference type="ChEBI" id="CHEBI:58307"/>
        <dbReference type="EC" id="1.3.8.4"/>
    </reaction>
</comment>
<evidence type="ECO:0000256" key="3">
    <source>
        <dbReference type="ARBA" id="ARBA00009347"/>
    </source>
</evidence>
<dbReference type="PROSITE" id="PS00073">
    <property type="entry name" value="ACYL_COA_DH_2"/>
    <property type="match status" value="1"/>
</dbReference>
<evidence type="ECO:0000256" key="7">
    <source>
        <dbReference type="ARBA" id="ARBA00022827"/>
    </source>
</evidence>
<dbReference type="PANTHER" id="PTHR43884">
    <property type="entry name" value="ACYL-COA DEHYDROGENASE"/>
    <property type="match status" value="1"/>
</dbReference>
<keyword evidence="8" id="KW-0809">Transit peptide</keyword>
<comment type="caution">
    <text evidence="15">The sequence shown here is derived from an EMBL/GenBank/DDBJ whole genome shotgun (WGS) entry which is preliminary data.</text>
</comment>
<evidence type="ECO:0000256" key="8">
    <source>
        <dbReference type="ARBA" id="ARBA00022946"/>
    </source>
</evidence>
<dbReference type="Proteomes" id="UP001549047">
    <property type="component" value="Unassembled WGS sequence"/>
</dbReference>
<evidence type="ECO:0000256" key="10">
    <source>
        <dbReference type="ARBA" id="ARBA00052875"/>
    </source>
</evidence>
<evidence type="ECO:0000256" key="6">
    <source>
        <dbReference type="ARBA" id="ARBA00022630"/>
    </source>
</evidence>
<feature type="domain" description="Acyl-CoA dehydrogenase/oxidase C-terminal" evidence="12">
    <location>
        <begin position="234"/>
        <end position="382"/>
    </location>
</feature>
<evidence type="ECO:0000256" key="4">
    <source>
        <dbReference type="ARBA" id="ARBA00012044"/>
    </source>
</evidence>
<dbReference type="GO" id="GO:0008470">
    <property type="term" value="F:3-methylbutanoyl-CoA dehydrogenase activity"/>
    <property type="evidence" value="ECO:0007669"/>
    <property type="project" value="UniProtKB-EC"/>
</dbReference>
<sequence length="387" mass="42119">MFHHTMRFGLGEEIDALQDVAHRWAQEKLKPRAAEIDRTNAFPNELWPEMGALGFLGVTVPEEFGGVDMGYLAHTIVVEEIARASASVSLSYGAHSNLCVNQIKLNGNAEQKRKYLPKLVSGEHIGALAMSETSAGSDVISMKLRADKRNDRYVLNGSKYWITNGPDADTLVVYAKTDPEAGSKGVTAFIIEKTMKGFSTSPHFDKLGMRGSNTGELIFDNVEVPFENVLGEEGKGARVLMSGLDFERVVLSGIGLGIMAACLDEVMPYMVERKQFGQSIGDFQLMQGKIADMYTAMNSARAYVYAAASACDRGQITRQDAAACVLYASEVAMQVSHQAVQAMGGAGFLNDSAVSRIFRDAKLMEIGAGTSEIRRMLIGRELMSAMR</sequence>
<dbReference type="Gene3D" id="2.40.110.10">
    <property type="entry name" value="Butyryl-CoA Dehydrogenase, subunit A, domain 2"/>
    <property type="match status" value="1"/>
</dbReference>
<organism evidence="15 16">
    <name type="scientific">Rhizobium aquaticum</name>
    <dbReference type="NCBI Taxonomy" id="1549636"/>
    <lineage>
        <taxon>Bacteria</taxon>
        <taxon>Pseudomonadati</taxon>
        <taxon>Pseudomonadota</taxon>
        <taxon>Alphaproteobacteria</taxon>
        <taxon>Hyphomicrobiales</taxon>
        <taxon>Rhizobiaceae</taxon>
        <taxon>Rhizobium/Agrobacterium group</taxon>
        <taxon>Rhizobium</taxon>
    </lineage>
</organism>
<protein>
    <recommendedName>
        <fullName evidence="5">Isovaleryl-CoA dehydrogenase, mitochondrial</fullName>
        <ecNumber evidence="4">1.3.8.4</ecNumber>
    </recommendedName>
</protein>
<dbReference type="InterPro" id="IPR006089">
    <property type="entry name" value="Acyl-CoA_DH_CS"/>
</dbReference>
<dbReference type="Pfam" id="PF02771">
    <property type="entry name" value="Acyl-CoA_dh_N"/>
    <property type="match status" value="1"/>
</dbReference>
<dbReference type="PROSITE" id="PS00072">
    <property type="entry name" value="ACYL_COA_DH_1"/>
    <property type="match status" value="1"/>
</dbReference>
<evidence type="ECO:0000256" key="5">
    <source>
        <dbReference type="ARBA" id="ARBA00018258"/>
    </source>
</evidence>
<dbReference type="InterPro" id="IPR036250">
    <property type="entry name" value="AcylCo_DH-like_C"/>
</dbReference>
<dbReference type="InterPro" id="IPR009075">
    <property type="entry name" value="AcylCo_DH/oxidase_C"/>
</dbReference>
<evidence type="ECO:0000256" key="11">
    <source>
        <dbReference type="RuleBase" id="RU362125"/>
    </source>
</evidence>
<name>A0ABV2J3L6_9HYPH</name>
<evidence type="ECO:0000259" key="13">
    <source>
        <dbReference type="Pfam" id="PF02770"/>
    </source>
</evidence>
<dbReference type="InterPro" id="IPR009100">
    <property type="entry name" value="AcylCoA_DH/oxidase_NM_dom_sf"/>
</dbReference>
<dbReference type="Gene3D" id="1.10.540.10">
    <property type="entry name" value="Acyl-CoA dehydrogenase/oxidase, N-terminal domain"/>
    <property type="match status" value="1"/>
</dbReference>
<evidence type="ECO:0000256" key="1">
    <source>
        <dbReference type="ARBA" id="ARBA00001974"/>
    </source>
</evidence>
<dbReference type="SUPFAM" id="SSF47203">
    <property type="entry name" value="Acyl-CoA dehydrogenase C-terminal domain-like"/>
    <property type="match status" value="1"/>
</dbReference>
<comment type="pathway">
    <text evidence="2">Amino-acid degradation; L-leucine degradation; (S)-3-hydroxy-3-methylglutaryl-CoA from 3-isovaleryl-CoA: step 1/3.</text>
</comment>
<comment type="cofactor">
    <cofactor evidence="1 11">
        <name>FAD</name>
        <dbReference type="ChEBI" id="CHEBI:57692"/>
    </cofactor>
</comment>
<keyword evidence="6 11" id="KW-0285">Flavoprotein</keyword>
<evidence type="ECO:0000259" key="12">
    <source>
        <dbReference type="Pfam" id="PF00441"/>
    </source>
</evidence>
<feature type="domain" description="Acyl-CoA oxidase/dehydrogenase middle" evidence="13">
    <location>
        <begin position="127"/>
        <end position="222"/>
    </location>
</feature>
<dbReference type="RefSeq" id="WP_354557836.1">
    <property type="nucleotide sequence ID" value="NZ_JBEPMB010000007.1"/>
</dbReference>